<organism evidence="2 3">
    <name type="scientific">Saccharothrix espanaensis (strain ATCC 51144 / DSM 44229 / JCM 9112 / NBRC 15066 / NRRL 15764)</name>
    <dbReference type="NCBI Taxonomy" id="1179773"/>
    <lineage>
        <taxon>Bacteria</taxon>
        <taxon>Bacillati</taxon>
        <taxon>Actinomycetota</taxon>
        <taxon>Actinomycetes</taxon>
        <taxon>Pseudonocardiales</taxon>
        <taxon>Pseudonocardiaceae</taxon>
        <taxon>Saccharothrix</taxon>
    </lineage>
</organism>
<proteinExistence type="predicted"/>
<evidence type="ECO:0000313" key="2">
    <source>
        <dbReference type="EMBL" id="CCH33009.1"/>
    </source>
</evidence>
<keyword evidence="1" id="KW-1133">Transmembrane helix</keyword>
<dbReference type="HOGENOM" id="CLU_2809867_0_0_11"/>
<sequence>MDRKDDAEGSPPQWWSRARVAQACEHLTVGVEAASLTGPVLTGGIPVIYMTTGLLGLHFAASQLRKR</sequence>
<feature type="transmembrane region" description="Helical" evidence="1">
    <location>
        <begin position="40"/>
        <end position="61"/>
    </location>
</feature>
<name>K0K847_SACES</name>
<reference evidence="2 3" key="1">
    <citation type="journal article" date="2012" name="BMC Genomics">
        <title>Complete genome sequence of Saccharothrix espanaensis DSM 44229T and comparison to the other completely sequenced Pseudonocardiaceae.</title>
        <authorList>
            <person name="Strobel T."/>
            <person name="Al-Dilaimi A."/>
            <person name="Blom J."/>
            <person name="Gessner A."/>
            <person name="Kalinowski J."/>
            <person name="Luzhetska M."/>
            <person name="Puhler A."/>
            <person name="Szczepanowski R."/>
            <person name="Bechthold A."/>
            <person name="Ruckert C."/>
        </authorList>
    </citation>
    <scope>NUCLEOTIDE SEQUENCE [LARGE SCALE GENOMIC DNA]</scope>
    <source>
        <strain evidence="3">ATCC 51144 / DSM 44229 / JCM 9112 / NBRC 15066 / NRRL 15764</strain>
    </source>
</reference>
<evidence type="ECO:0000256" key="1">
    <source>
        <dbReference type="SAM" id="Phobius"/>
    </source>
</evidence>
<keyword evidence="1" id="KW-0472">Membrane</keyword>
<dbReference type="Proteomes" id="UP000006281">
    <property type="component" value="Chromosome"/>
</dbReference>
<dbReference type="KEGG" id="sesp:BN6_57510"/>
<protein>
    <submittedName>
        <fullName evidence="2">Putative membrane protein</fullName>
    </submittedName>
</protein>
<accession>K0K847</accession>
<keyword evidence="1" id="KW-0812">Transmembrane</keyword>
<evidence type="ECO:0000313" key="3">
    <source>
        <dbReference type="Proteomes" id="UP000006281"/>
    </source>
</evidence>
<dbReference type="EMBL" id="HE804045">
    <property type="protein sequence ID" value="CCH33009.1"/>
    <property type="molecule type" value="Genomic_DNA"/>
</dbReference>
<gene>
    <name evidence="2" type="ordered locus">BN6_57510</name>
</gene>
<keyword evidence="3" id="KW-1185">Reference proteome</keyword>
<dbReference type="AlphaFoldDB" id="K0K847"/>